<evidence type="ECO:0000259" key="1">
    <source>
        <dbReference type="Pfam" id="PF01345"/>
    </source>
</evidence>
<dbReference type="InterPro" id="IPR047589">
    <property type="entry name" value="DUF11_rpt"/>
</dbReference>
<sequence>MMIQKFAPDEIQVGKMAKFVVKIRNVGGRPANDVIVRDEIPQGTRLINTTPQAKNNGRQLEWQLGTLSSGEERLVEMQLMPTDEGELGSVATVSFSAQASIKTRCTMPQLAIRMSSPSAVMIGEEIRVKIELHNPGSGDATGVMLLENVPDSVRHEAGPALEFEVGTLKAGETREMDLIFLAEKPGKVVNTLTARADGNIQVQQQVEFEVIAPGLEV</sequence>
<reference evidence="2" key="1">
    <citation type="journal article" date="2014" name="Front. Microbiol.">
        <title>High frequency of phylogenetically diverse reductive dehalogenase-homologous genes in deep subseafloor sedimentary metagenomes.</title>
        <authorList>
            <person name="Kawai M."/>
            <person name="Futagami T."/>
            <person name="Toyoda A."/>
            <person name="Takaki Y."/>
            <person name="Nishi S."/>
            <person name="Hori S."/>
            <person name="Arai W."/>
            <person name="Tsubouchi T."/>
            <person name="Morono Y."/>
            <person name="Uchiyama I."/>
            <person name="Ito T."/>
            <person name="Fujiyama A."/>
            <person name="Inagaki F."/>
            <person name="Takami H."/>
        </authorList>
    </citation>
    <scope>NUCLEOTIDE SEQUENCE</scope>
    <source>
        <strain evidence="2">Expedition CK06-06</strain>
    </source>
</reference>
<feature type="domain" description="DUF11" evidence="1">
    <location>
        <begin position="7"/>
        <end position="94"/>
    </location>
</feature>
<dbReference type="InterPro" id="IPR051172">
    <property type="entry name" value="Chlamydia_OmcB"/>
</dbReference>
<dbReference type="InterPro" id="IPR001434">
    <property type="entry name" value="OmcB-like_DUF11"/>
</dbReference>
<dbReference type="EMBL" id="BARW01020462">
    <property type="protein sequence ID" value="GAI91880.1"/>
    <property type="molecule type" value="Genomic_DNA"/>
</dbReference>
<evidence type="ECO:0000313" key="2">
    <source>
        <dbReference type="EMBL" id="GAI91880.1"/>
    </source>
</evidence>
<dbReference type="Gene3D" id="2.60.40.10">
    <property type="entry name" value="Immunoglobulins"/>
    <property type="match status" value="2"/>
</dbReference>
<gene>
    <name evidence="2" type="ORF">S12H4_34565</name>
</gene>
<accession>X1TWD1</accession>
<name>X1TWD1_9ZZZZ</name>
<comment type="caution">
    <text evidence="2">The sequence shown here is derived from an EMBL/GenBank/DDBJ whole genome shotgun (WGS) entry which is preliminary data.</text>
</comment>
<proteinExistence type="predicted"/>
<dbReference type="PANTHER" id="PTHR34819">
    <property type="entry name" value="LARGE CYSTEINE-RICH PERIPLASMIC PROTEIN OMCB"/>
    <property type="match status" value="1"/>
</dbReference>
<dbReference type="NCBIfam" id="TIGR01451">
    <property type="entry name" value="B_ant_repeat"/>
    <property type="match status" value="1"/>
</dbReference>
<protein>
    <recommendedName>
        <fullName evidence="1">DUF11 domain-containing protein</fullName>
    </recommendedName>
</protein>
<feature type="non-terminal residue" evidence="2">
    <location>
        <position position="217"/>
    </location>
</feature>
<dbReference type="InterPro" id="IPR013783">
    <property type="entry name" value="Ig-like_fold"/>
</dbReference>
<organism evidence="2">
    <name type="scientific">marine sediment metagenome</name>
    <dbReference type="NCBI Taxonomy" id="412755"/>
    <lineage>
        <taxon>unclassified sequences</taxon>
        <taxon>metagenomes</taxon>
        <taxon>ecological metagenomes</taxon>
    </lineage>
</organism>
<dbReference type="Pfam" id="PF01345">
    <property type="entry name" value="DUF11"/>
    <property type="match status" value="2"/>
</dbReference>
<feature type="domain" description="DUF11" evidence="1">
    <location>
        <begin position="116"/>
        <end position="196"/>
    </location>
</feature>
<dbReference type="PANTHER" id="PTHR34819:SF3">
    <property type="entry name" value="CELL SURFACE PROTEIN"/>
    <property type="match status" value="1"/>
</dbReference>
<dbReference type="AlphaFoldDB" id="X1TWD1"/>